<gene>
    <name evidence="1" type="ORF">CONLIGDRAFT_403390</name>
</gene>
<dbReference type="InParanoid" id="A0A1J7INP9"/>
<dbReference type="AlphaFoldDB" id="A0A1J7INP9"/>
<organism evidence="1 2">
    <name type="scientific">Coniochaeta ligniaria NRRL 30616</name>
    <dbReference type="NCBI Taxonomy" id="1408157"/>
    <lineage>
        <taxon>Eukaryota</taxon>
        <taxon>Fungi</taxon>
        <taxon>Dikarya</taxon>
        <taxon>Ascomycota</taxon>
        <taxon>Pezizomycotina</taxon>
        <taxon>Sordariomycetes</taxon>
        <taxon>Sordariomycetidae</taxon>
        <taxon>Coniochaetales</taxon>
        <taxon>Coniochaetaceae</taxon>
        <taxon>Coniochaeta</taxon>
    </lineage>
</organism>
<dbReference type="EMBL" id="KV875098">
    <property type="protein sequence ID" value="OIW28997.1"/>
    <property type="molecule type" value="Genomic_DNA"/>
</dbReference>
<protein>
    <submittedName>
        <fullName evidence="1">Uncharacterized protein</fullName>
    </submittedName>
</protein>
<accession>A0A1J7INP9</accession>
<name>A0A1J7INP9_9PEZI</name>
<reference evidence="1 2" key="1">
    <citation type="submission" date="2016-10" db="EMBL/GenBank/DDBJ databases">
        <title>Draft genome sequence of Coniochaeta ligniaria NRRL30616, a lignocellulolytic fungus for bioabatement of inhibitors in plant biomass hydrolysates.</title>
        <authorList>
            <consortium name="DOE Joint Genome Institute"/>
            <person name="Jimenez D.J."/>
            <person name="Hector R.E."/>
            <person name="Riley R."/>
            <person name="Sun H."/>
            <person name="Grigoriev I.V."/>
            <person name="Van Elsas J.D."/>
            <person name="Nichols N.N."/>
        </authorList>
    </citation>
    <scope>NUCLEOTIDE SEQUENCE [LARGE SCALE GENOMIC DNA]</scope>
    <source>
        <strain evidence="1 2">NRRL 30616</strain>
    </source>
</reference>
<dbReference type="Proteomes" id="UP000182658">
    <property type="component" value="Unassembled WGS sequence"/>
</dbReference>
<proteinExistence type="predicted"/>
<sequence>MMNVMVKGQIAHESAPGVVDSGCCPSCWCFELVDWLSCYCLHVLPHFAQTIWMCGFSEIKNQGCFYRSSFCHFPEPSLEPILYEARGQRLRQTNVSQRNFT</sequence>
<evidence type="ECO:0000313" key="2">
    <source>
        <dbReference type="Proteomes" id="UP000182658"/>
    </source>
</evidence>
<evidence type="ECO:0000313" key="1">
    <source>
        <dbReference type="EMBL" id="OIW28997.1"/>
    </source>
</evidence>
<keyword evidence="2" id="KW-1185">Reference proteome</keyword>